<reference evidence="1" key="3">
    <citation type="submission" date="2022-06" db="UniProtKB">
        <authorList>
            <consortium name="EnsemblPlants"/>
        </authorList>
    </citation>
    <scope>IDENTIFICATION</scope>
</reference>
<dbReference type="EnsemblPlants" id="TuG1812G0300002440.01.T01">
    <property type="protein sequence ID" value="TuG1812G0300002440.01.T01.cds370133"/>
    <property type="gene ID" value="TuG1812G0300002440.01"/>
</dbReference>
<protein>
    <submittedName>
        <fullName evidence="1">Uncharacterized protein</fullName>
    </submittedName>
</protein>
<keyword evidence="2" id="KW-1185">Reference proteome</keyword>
<sequence>MRTPLLSRTRTTTTTMTMAFTTVPMIPSKEQTGLGLALSGENGPKAWSYIVRLIISNSSAKVLIHRLFAQVFKI</sequence>
<evidence type="ECO:0000313" key="2">
    <source>
        <dbReference type="Proteomes" id="UP000015106"/>
    </source>
</evidence>
<reference evidence="2" key="1">
    <citation type="journal article" date="2013" name="Nature">
        <title>Draft genome of the wheat A-genome progenitor Triticum urartu.</title>
        <authorList>
            <person name="Ling H.Q."/>
            <person name="Zhao S."/>
            <person name="Liu D."/>
            <person name="Wang J."/>
            <person name="Sun H."/>
            <person name="Zhang C."/>
            <person name="Fan H."/>
            <person name="Li D."/>
            <person name="Dong L."/>
            <person name="Tao Y."/>
            <person name="Gao C."/>
            <person name="Wu H."/>
            <person name="Li Y."/>
            <person name="Cui Y."/>
            <person name="Guo X."/>
            <person name="Zheng S."/>
            <person name="Wang B."/>
            <person name="Yu K."/>
            <person name="Liang Q."/>
            <person name="Yang W."/>
            <person name="Lou X."/>
            <person name="Chen J."/>
            <person name="Feng M."/>
            <person name="Jian J."/>
            <person name="Zhang X."/>
            <person name="Luo G."/>
            <person name="Jiang Y."/>
            <person name="Liu J."/>
            <person name="Wang Z."/>
            <person name="Sha Y."/>
            <person name="Zhang B."/>
            <person name="Wu H."/>
            <person name="Tang D."/>
            <person name="Shen Q."/>
            <person name="Xue P."/>
            <person name="Zou S."/>
            <person name="Wang X."/>
            <person name="Liu X."/>
            <person name="Wang F."/>
            <person name="Yang Y."/>
            <person name="An X."/>
            <person name="Dong Z."/>
            <person name="Zhang K."/>
            <person name="Zhang X."/>
            <person name="Luo M.C."/>
            <person name="Dvorak J."/>
            <person name="Tong Y."/>
            <person name="Wang J."/>
            <person name="Yang H."/>
            <person name="Li Z."/>
            <person name="Wang D."/>
            <person name="Zhang A."/>
            <person name="Wang J."/>
        </authorList>
    </citation>
    <scope>NUCLEOTIDE SEQUENCE</scope>
    <source>
        <strain evidence="2">cv. G1812</strain>
    </source>
</reference>
<dbReference type="AlphaFoldDB" id="A0A8R7PST4"/>
<reference evidence="1" key="2">
    <citation type="submission" date="2018-03" db="EMBL/GenBank/DDBJ databases">
        <title>The Triticum urartu genome reveals the dynamic nature of wheat genome evolution.</title>
        <authorList>
            <person name="Ling H."/>
            <person name="Ma B."/>
            <person name="Shi X."/>
            <person name="Liu H."/>
            <person name="Dong L."/>
            <person name="Sun H."/>
            <person name="Cao Y."/>
            <person name="Gao Q."/>
            <person name="Zheng S."/>
            <person name="Li Y."/>
            <person name="Yu Y."/>
            <person name="Du H."/>
            <person name="Qi M."/>
            <person name="Li Y."/>
            <person name="Yu H."/>
            <person name="Cui Y."/>
            <person name="Wang N."/>
            <person name="Chen C."/>
            <person name="Wu H."/>
            <person name="Zhao Y."/>
            <person name="Zhang J."/>
            <person name="Li Y."/>
            <person name="Zhou W."/>
            <person name="Zhang B."/>
            <person name="Hu W."/>
            <person name="Eijk M."/>
            <person name="Tang J."/>
            <person name="Witsenboer H."/>
            <person name="Zhao S."/>
            <person name="Li Z."/>
            <person name="Zhang A."/>
            <person name="Wang D."/>
            <person name="Liang C."/>
        </authorList>
    </citation>
    <scope>NUCLEOTIDE SEQUENCE [LARGE SCALE GENOMIC DNA]</scope>
    <source>
        <strain evidence="1">cv. G1812</strain>
    </source>
</reference>
<evidence type="ECO:0000313" key="1">
    <source>
        <dbReference type="EnsemblPlants" id="TuG1812G0300002440.01.T01.cds370133"/>
    </source>
</evidence>
<dbReference type="Gramene" id="TuG1812G0300002440.01.T01">
    <property type="protein sequence ID" value="TuG1812G0300002440.01.T01.cds370133"/>
    <property type="gene ID" value="TuG1812G0300002440.01"/>
</dbReference>
<dbReference type="Proteomes" id="UP000015106">
    <property type="component" value="Chromosome 3"/>
</dbReference>
<name>A0A8R7PST4_TRIUA</name>
<accession>A0A8R7PST4</accession>
<proteinExistence type="predicted"/>
<organism evidence="1 2">
    <name type="scientific">Triticum urartu</name>
    <name type="common">Red wild einkorn</name>
    <name type="synonym">Crithodium urartu</name>
    <dbReference type="NCBI Taxonomy" id="4572"/>
    <lineage>
        <taxon>Eukaryota</taxon>
        <taxon>Viridiplantae</taxon>
        <taxon>Streptophyta</taxon>
        <taxon>Embryophyta</taxon>
        <taxon>Tracheophyta</taxon>
        <taxon>Spermatophyta</taxon>
        <taxon>Magnoliopsida</taxon>
        <taxon>Liliopsida</taxon>
        <taxon>Poales</taxon>
        <taxon>Poaceae</taxon>
        <taxon>BOP clade</taxon>
        <taxon>Pooideae</taxon>
        <taxon>Triticodae</taxon>
        <taxon>Triticeae</taxon>
        <taxon>Triticinae</taxon>
        <taxon>Triticum</taxon>
    </lineage>
</organism>